<dbReference type="Proteomes" id="UP001228049">
    <property type="component" value="Unassembled WGS sequence"/>
</dbReference>
<protein>
    <submittedName>
        <fullName evidence="2">Oxidation resistance protein 1</fullName>
    </submittedName>
</protein>
<keyword evidence="3" id="KW-1185">Reference proteome</keyword>
<accession>A0AAD9C411</accession>
<proteinExistence type="predicted"/>
<organism evidence="2 3">
    <name type="scientific">Dissostichus eleginoides</name>
    <name type="common">Patagonian toothfish</name>
    <name type="synonym">Dissostichus amissus</name>
    <dbReference type="NCBI Taxonomy" id="100907"/>
    <lineage>
        <taxon>Eukaryota</taxon>
        <taxon>Metazoa</taxon>
        <taxon>Chordata</taxon>
        <taxon>Craniata</taxon>
        <taxon>Vertebrata</taxon>
        <taxon>Euteleostomi</taxon>
        <taxon>Actinopterygii</taxon>
        <taxon>Neopterygii</taxon>
        <taxon>Teleostei</taxon>
        <taxon>Neoteleostei</taxon>
        <taxon>Acanthomorphata</taxon>
        <taxon>Eupercaria</taxon>
        <taxon>Perciformes</taxon>
        <taxon>Notothenioidei</taxon>
        <taxon>Nototheniidae</taxon>
        <taxon>Dissostichus</taxon>
    </lineage>
</organism>
<evidence type="ECO:0000313" key="2">
    <source>
        <dbReference type="EMBL" id="KAK1895185.1"/>
    </source>
</evidence>
<dbReference type="AlphaFoldDB" id="A0AAD9C411"/>
<name>A0AAD9C411_DISEL</name>
<feature type="compositionally biased region" description="Basic and acidic residues" evidence="1">
    <location>
        <begin position="35"/>
        <end position="44"/>
    </location>
</feature>
<sequence>MEVSLVSVCRERQQGEEGKVNGSQRLSLRYTGQKKTPEKKDGRRMSFQRPKGSIEYSVSTAQATKLFL</sequence>
<comment type="caution">
    <text evidence="2">The sequence shown here is derived from an EMBL/GenBank/DDBJ whole genome shotgun (WGS) entry which is preliminary data.</text>
</comment>
<reference evidence="2" key="1">
    <citation type="submission" date="2023-04" db="EMBL/GenBank/DDBJ databases">
        <title>Chromosome-level genome of Chaenocephalus aceratus.</title>
        <authorList>
            <person name="Park H."/>
        </authorList>
    </citation>
    <scope>NUCLEOTIDE SEQUENCE</scope>
    <source>
        <strain evidence="2">DE</strain>
        <tissue evidence="2">Muscle</tissue>
    </source>
</reference>
<dbReference type="EMBL" id="JASDAP010000010">
    <property type="protein sequence ID" value="KAK1895185.1"/>
    <property type="molecule type" value="Genomic_DNA"/>
</dbReference>
<evidence type="ECO:0000256" key="1">
    <source>
        <dbReference type="SAM" id="MobiDB-lite"/>
    </source>
</evidence>
<evidence type="ECO:0000313" key="3">
    <source>
        <dbReference type="Proteomes" id="UP001228049"/>
    </source>
</evidence>
<gene>
    <name evidence="2" type="ORF">KUDE01_020638</name>
</gene>
<feature type="region of interest" description="Disordered" evidence="1">
    <location>
        <begin position="30"/>
        <end position="52"/>
    </location>
</feature>